<keyword evidence="1" id="KW-0472">Membrane</keyword>
<protein>
    <recommendedName>
        <fullName evidence="4">HdeD family acid-resistance protein</fullName>
    </recommendedName>
</protein>
<accession>A0A5C6S0C0</accession>
<evidence type="ECO:0000256" key="1">
    <source>
        <dbReference type="SAM" id="Phobius"/>
    </source>
</evidence>
<evidence type="ECO:0000313" key="2">
    <source>
        <dbReference type="EMBL" id="TXB67847.1"/>
    </source>
</evidence>
<keyword evidence="3" id="KW-1185">Reference proteome</keyword>
<evidence type="ECO:0000313" key="3">
    <source>
        <dbReference type="Proteomes" id="UP000321562"/>
    </source>
</evidence>
<dbReference type="EMBL" id="VOPL01000006">
    <property type="protein sequence ID" value="TXB67847.1"/>
    <property type="molecule type" value="Genomic_DNA"/>
</dbReference>
<feature type="transmembrane region" description="Helical" evidence="1">
    <location>
        <begin position="85"/>
        <end position="106"/>
    </location>
</feature>
<feature type="transmembrane region" description="Helical" evidence="1">
    <location>
        <begin position="115"/>
        <end position="137"/>
    </location>
</feature>
<feature type="transmembrane region" description="Helical" evidence="1">
    <location>
        <begin position="5"/>
        <end position="23"/>
    </location>
</feature>
<feature type="transmembrane region" description="Helical" evidence="1">
    <location>
        <begin position="35"/>
        <end position="54"/>
    </location>
</feature>
<reference evidence="2 3" key="1">
    <citation type="submission" date="2019-08" db="EMBL/GenBank/DDBJ databases">
        <authorList>
            <person name="Ye J."/>
        </authorList>
    </citation>
    <scope>NUCLEOTIDE SEQUENCE [LARGE SCALE GENOMIC DNA]</scope>
    <source>
        <strain evidence="2 3">TK008</strain>
    </source>
</reference>
<dbReference type="OrthoDB" id="5678253at2"/>
<dbReference type="GO" id="GO:0005886">
    <property type="term" value="C:plasma membrane"/>
    <property type="evidence" value="ECO:0007669"/>
    <property type="project" value="TreeGrafter"/>
</dbReference>
<proteinExistence type="predicted"/>
<dbReference type="AlphaFoldDB" id="A0A5C6S0C0"/>
<dbReference type="Pfam" id="PF03729">
    <property type="entry name" value="DUF308"/>
    <property type="match status" value="1"/>
</dbReference>
<gene>
    <name evidence="2" type="ORF">FQV27_14720</name>
</gene>
<evidence type="ECO:0008006" key="4">
    <source>
        <dbReference type="Google" id="ProtNLM"/>
    </source>
</evidence>
<comment type="caution">
    <text evidence="2">The sequence shown here is derived from an EMBL/GenBank/DDBJ whole genome shotgun (WGS) entry which is preliminary data.</text>
</comment>
<keyword evidence="1" id="KW-0812">Transmembrane</keyword>
<feature type="transmembrane region" description="Helical" evidence="1">
    <location>
        <begin position="143"/>
        <end position="167"/>
    </location>
</feature>
<dbReference type="PANTHER" id="PTHR34989">
    <property type="entry name" value="PROTEIN HDED"/>
    <property type="match status" value="1"/>
</dbReference>
<sequence>MMGRVLWIILGVVSILAGIFALANPLAASFAAEQIAGWGFLIVGILQIVLAFRIEGWAGKIWAVLIAILLVLMGIELLANPLRGMVTLTIAAGVLFLVTGIFRVILSFSLRGTSAFWMVLLSGALAIVLAVMIFGSFPASVATLLGVLLAVELISNGVSIIALASVVPDR</sequence>
<organism evidence="2 3">
    <name type="scientific">Paracoccus aurantiacus</name>
    <dbReference type="NCBI Taxonomy" id="2599412"/>
    <lineage>
        <taxon>Bacteria</taxon>
        <taxon>Pseudomonadati</taxon>
        <taxon>Pseudomonadota</taxon>
        <taxon>Alphaproteobacteria</taxon>
        <taxon>Rhodobacterales</taxon>
        <taxon>Paracoccaceae</taxon>
        <taxon>Paracoccus</taxon>
    </lineage>
</organism>
<dbReference type="InterPro" id="IPR005325">
    <property type="entry name" value="DUF308_memb"/>
</dbReference>
<dbReference type="PANTHER" id="PTHR34989:SF1">
    <property type="entry name" value="PROTEIN HDED"/>
    <property type="match status" value="1"/>
</dbReference>
<dbReference type="Proteomes" id="UP000321562">
    <property type="component" value="Unassembled WGS sequence"/>
</dbReference>
<name>A0A5C6S0C0_9RHOB</name>
<feature type="transmembrane region" description="Helical" evidence="1">
    <location>
        <begin position="61"/>
        <end position="79"/>
    </location>
</feature>
<dbReference type="InterPro" id="IPR052712">
    <property type="entry name" value="Acid_resist_chaperone_HdeD"/>
</dbReference>
<keyword evidence="1" id="KW-1133">Transmembrane helix</keyword>